<name>A0ABU0I450_9HYPH</name>
<keyword evidence="1" id="KW-0456">Lyase</keyword>
<dbReference type="GO" id="GO:0016829">
    <property type="term" value="F:lyase activity"/>
    <property type="evidence" value="ECO:0007669"/>
    <property type="project" value="UniProtKB-KW"/>
</dbReference>
<evidence type="ECO:0000313" key="1">
    <source>
        <dbReference type="EMBL" id="MDQ0449392.1"/>
    </source>
</evidence>
<protein>
    <submittedName>
        <fullName evidence="1">Malonate decarboxylase gamma subunit</fullName>
        <ecNumber evidence="1">4.1.1.87</ecNumber>
    </submittedName>
</protein>
<dbReference type="Gene3D" id="3.90.226.10">
    <property type="entry name" value="2-enoyl-CoA Hydratase, Chain A, domain 1"/>
    <property type="match status" value="1"/>
</dbReference>
<dbReference type="InterPro" id="IPR009648">
    <property type="entry name" value="Malonate_gamma"/>
</dbReference>
<evidence type="ECO:0000313" key="2">
    <source>
        <dbReference type="Proteomes" id="UP001231124"/>
    </source>
</evidence>
<dbReference type="NCBIfam" id="TIGR03134">
    <property type="entry name" value="malonate_gamma"/>
    <property type="match status" value="1"/>
</dbReference>
<dbReference type="EMBL" id="JAUSVP010000014">
    <property type="protein sequence ID" value="MDQ0449392.1"/>
    <property type="molecule type" value="Genomic_DNA"/>
</dbReference>
<dbReference type="InterPro" id="IPR029045">
    <property type="entry name" value="ClpP/crotonase-like_dom_sf"/>
</dbReference>
<keyword evidence="2" id="KW-1185">Reference proteome</keyword>
<comment type="caution">
    <text evidence="1">The sequence shown here is derived from an EMBL/GenBank/DDBJ whole genome shotgun (WGS) entry which is preliminary data.</text>
</comment>
<reference evidence="1 2" key="1">
    <citation type="submission" date="2023-07" db="EMBL/GenBank/DDBJ databases">
        <title>Genomic Encyclopedia of Type Strains, Phase IV (KMG-IV): sequencing the most valuable type-strain genomes for metagenomic binning, comparative biology and taxonomic classification.</title>
        <authorList>
            <person name="Goeker M."/>
        </authorList>
    </citation>
    <scope>NUCLEOTIDE SEQUENCE [LARGE SCALE GENOMIC DNA]</scope>
    <source>
        <strain evidence="1 2">DSM 19013</strain>
    </source>
</reference>
<dbReference type="Proteomes" id="UP001231124">
    <property type="component" value="Unassembled WGS sequence"/>
</dbReference>
<accession>A0ABU0I450</accession>
<dbReference type="Pfam" id="PF06833">
    <property type="entry name" value="MdcE"/>
    <property type="match status" value="1"/>
</dbReference>
<sequence length="238" mass="24485">MTLAEILASLFPGGHAVAVTDGLVSGDGPFEGGRLRVIGIDGDTPLGVEGALDLAGHVLDAVRAGDRAPILVAVDSDSQRMSRRDELLGLNECLAHLAKALLLADRHGHPTVGLLYGHSAAGAFIATALATRVLAALPGAAPSVMDLPSVARVTKLPLETLQEMAHSTPVFAPGLDNMLAMGAVHAVLDPDTALGPQIRDLIAALPERDERDRLGRERGGRPVAQAVAEVVAGQVRGG</sequence>
<dbReference type="RefSeq" id="WP_238206451.1">
    <property type="nucleotide sequence ID" value="NZ_BPQE01000027.1"/>
</dbReference>
<dbReference type="SUPFAM" id="SSF52096">
    <property type="entry name" value="ClpP/crotonase"/>
    <property type="match status" value="1"/>
</dbReference>
<proteinExistence type="predicted"/>
<dbReference type="EC" id="4.1.1.87" evidence="1"/>
<gene>
    <name evidence="1" type="ORF">QO012_003909</name>
</gene>
<organism evidence="1 2">
    <name type="scientific">Methylobacterium aerolatum</name>
    <dbReference type="NCBI Taxonomy" id="418708"/>
    <lineage>
        <taxon>Bacteria</taxon>
        <taxon>Pseudomonadati</taxon>
        <taxon>Pseudomonadota</taxon>
        <taxon>Alphaproteobacteria</taxon>
        <taxon>Hyphomicrobiales</taxon>
        <taxon>Methylobacteriaceae</taxon>
        <taxon>Methylobacterium</taxon>
    </lineage>
</organism>